<keyword evidence="2" id="KW-0812">Transmembrane</keyword>
<comment type="caution">
    <text evidence="4">The sequence shown here is derived from an EMBL/GenBank/DDBJ whole genome shotgun (WGS) entry which is preliminary data.</text>
</comment>
<dbReference type="PANTHER" id="PTHR42078:SF1">
    <property type="entry name" value="GLUCAN 1, 4-ALPHA-GLUCOSIDASE"/>
    <property type="match status" value="1"/>
</dbReference>
<feature type="compositionally biased region" description="Acidic residues" evidence="1">
    <location>
        <begin position="191"/>
        <end position="200"/>
    </location>
</feature>
<evidence type="ECO:0000256" key="2">
    <source>
        <dbReference type="SAM" id="Phobius"/>
    </source>
</evidence>
<feature type="region of interest" description="Disordered" evidence="1">
    <location>
        <begin position="1"/>
        <end position="20"/>
    </location>
</feature>
<evidence type="ECO:0000313" key="5">
    <source>
        <dbReference type="Proteomes" id="UP001324427"/>
    </source>
</evidence>
<evidence type="ECO:0000256" key="1">
    <source>
        <dbReference type="SAM" id="MobiDB-lite"/>
    </source>
</evidence>
<feature type="domain" description="DUF7820" evidence="3">
    <location>
        <begin position="387"/>
        <end position="767"/>
    </location>
</feature>
<reference evidence="4 5" key="1">
    <citation type="submission" date="2021-11" db="EMBL/GenBank/DDBJ databases">
        <title>Black yeast isolated from Biological Soil Crust.</title>
        <authorList>
            <person name="Kurbessoian T."/>
        </authorList>
    </citation>
    <scope>NUCLEOTIDE SEQUENCE [LARGE SCALE GENOMIC DNA]</scope>
    <source>
        <strain evidence="4 5">CCFEE 5522</strain>
    </source>
</reference>
<feature type="compositionally biased region" description="Low complexity" evidence="1">
    <location>
        <begin position="602"/>
        <end position="613"/>
    </location>
</feature>
<keyword evidence="2" id="KW-0472">Membrane</keyword>
<dbReference type="Proteomes" id="UP001324427">
    <property type="component" value="Unassembled WGS sequence"/>
</dbReference>
<feature type="transmembrane region" description="Helical" evidence="2">
    <location>
        <begin position="348"/>
        <end position="373"/>
    </location>
</feature>
<gene>
    <name evidence="4" type="ORF">LTR36_007005</name>
</gene>
<keyword evidence="5" id="KW-1185">Reference proteome</keyword>
<dbReference type="AlphaFoldDB" id="A0AAV9JCL4"/>
<sequence length="772" mass="84290">MERRSLLDGDMTPPHDSANVFDDTFEVEDFDFVADGFRPSEHDTEGENEQVEVAEQPVRTVSAHYADRPVSPTAPNVRPSRNSMRKSRGPDNPFASPEDAEERVASLSFEPDMAHHRSVSSASSHHFARTSSPRFGAGPSHPYGMYAQGTIPRSPSTATQSTIRPPPRPSSTSARAGPQHPYTLYPQGVSEDLDDEEEDTPQAPVPIGFPGLGQSYQRRMGPDGEEQDIIGEDGHTEQLPPYTRYPEDGPEKVPLLVPEAPTALHSRAPVAGTDPTMDLMHTTLLPQLAPQLRQSMTDQSLLHRRDTSMSNVELLNSTTSQSSLASNKSWSDKSWKEKRKTRFCGIPLWWYLLSIGVVAFIAIVLGAVIGRFISVHPRKQRVPVIQTTALYDASPIATPTSGSPATGTYALSYSTPQETQVACLTEQGQQVAWSCDIGGTPAAAISVGILPNGNESGAFIFYANDDNNTMYYGTQGSFMNTNWAPFMTVQDNDDKGSGPAFYFQQFYDKVVVLPETALSVPSSKKKRQNLQLNQGWLQQKQAAVPGEKPWFCVWNNTFVEGFIYVEETIAATYSLTSSSTQATSSANASQTFSSSSPPPAAPSTTTTSYSGGSPSDYMMSTTITMPSTTATYSGPVSAYTAWSSGLAQAEQGSNNANANNNNNNNGYNKRQFIDEDLYTTLQLYPYVVKIEERRLPNNAVQPYCRQYQILDDGGYSWLSQPDGSPIVVQLEEQDPSYAAYESAGVAGSKKLKEKRLVPGGCHCQWISGQSAD</sequence>
<protein>
    <recommendedName>
        <fullName evidence="3">DUF7820 domain-containing protein</fullName>
    </recommendedName>
</protein>
<dbReference type="Pfam" id="PF25130">
    <property type="entry name" value="DUF7820"/>
    <property type="match status" value="1"/>
</dbReference>
<name>A0AAV9JCL4_9PEZI</name>
<dbReference type="InterPro" id="IPR056722">
    <property type="entry name" value="DUF7820"/>
</dbReference>
<evidence type="ECO:0000259" key="3">
    <source>
        <dbReference type="Pfam" id="PF25130"/>
    </source>
</evidence>
<dbReference type="PANTHER" id="PTHR42078">
    <property type="entry name" value="GLUCAN 1, 4-ALPHA-GLUCOSIDASE"/>
    <property type="match status" value="1"/>
</dbReference>
<accession>A0AAV9JCL4</accession>
<feature type="region of interest" description="Disordered" evidence="1">
    <location>
        <begin position="61"/>
        <end position="251"/>
    </location>
</feature>
<evidence type="ECO:0000313" key="4">
    <source>
        <dbReference type="EMBL" id="KAK4542158.1"/>
    </source>
</evidence>
<keyword evidence="2" id="KW-1133">Transmembrane helix</keyword>
<feature type="compositionally biased region" description="Polar residues" evidence="1">
    <location>
        <begin position="151"/>
        <end position="160"/>
    </location>
</feature>
<feature type="region of interest" description="Disordered" evidence="1">
    <location>
        <begin position="588"/>
        <end position="613"/>
    </location>
</feature>
<dbReference type="EMBL" id="JAVFHQ010000044">
    <property type="protein sequence ID" value="KAK4542158.1"/>
    <property type="molecule type" value="Genomic_DNA"/>
</dbReference>
<organism evidence="4 5">
    <name type="scientific">Oleoguttula mirabilis</name>
    <dbReference type="NCBI Taxonomy" id="1507867"/>
    <lineage>
        <taxon>Eukaryota</taxon>
        <taxon>Fungi</taxon>
        <taxon>Dikarya</taxon>
        <taxon>Ascomycota</taxon>
        <taxon>Pezizomycotina</taxon>
        <taxon>Dothideomycetes</taxon>
        <taxon>Dothideomycetidae</taxon>
        <taxon>Mycosphaerellales</taxon>
        <taxon>Teratosphaeriaceae</taxon>
        <taxon>Oleoguttula</taxon>
    </lineage>
</organism>
<proteinExistence type="predicted"/>